<proteinExistence type="inferred from homology"/>
<feature type="transmembrane region" description="Helical" evidence="8">
    <location>
        <begin position="282"/>
        <end position="301"/>
    </location>
</feature>
<dbReference type="CDD" id="cd17320">
    <property type="entry name" value="MFS_MdfA_MDR_like"/>
    <property type="match status" value="1"/>
</dbReference>
<feature type="transmembrane region" description="Helical" evidence="8">
    <location>
        <begin position="212"/>
        <end position="230"/>
    </location>
</feature>
<dbReference type="InterPro" id="IPR036259">
    <property type="entry name" value="MFS_trans_sf"/>
</dbReference>
<dbReference type="InterPro" id="IPR004812">
    <property type="entry name" value="Efflux_drug-R_Bcr/CmlA"/>
</dbReference>
<keyword evidence="6 8" id="KW-1133">Transmembrane helix</keyword>
<evidence type="ECO:0000259" key="9">
    <source>
        <dbReference type="PROSITE" id="PS50850"/>
    </source>
</evidence>
<dbReference type="InterPro" id="IPR011701">
    <property type="entry name" value="MFS"/>
</dbReference>
<comment type="caution">
    <text evidence="10">The sequence shown here is derived from an EMBL/GenBank/DDBJ whole genome shotgun (WGS) entry which is preliminary data.</text>
</comment>
<name>A0ABV4AUN9_9GAMM</name>
<reference evidence="10 11" key="1">
    <citation type="submission" date="2024-07" db="EMBL/GenBank/DDBJ databases">
        <title>Molecular mechanisms and environmental adaptations of flagellar loss and biofilm growth of Rhodanobacter under environmental stress.</title>
        <authorList>
            <person name="Chen M."/>
        </authorList>
    </citation>
    <scope>NUCLEOTIDE SEQUENCE [LARGE SCALE GENOMIC DNA]</scope>
    <source>
        <strain evidence="10 11">RS22</strain>
    </source>
</reference>
<feature type="transmembrane region" description="Helical" evidence="8">
    <location>
        <begin position="307"/>
        <end position="330"/>
    </location>
</feature>
<dbReference type="PANTHER" id="PTHR23502">
    <property type="entry name" value="MAJOR FACILITATOR SUPERFAMILY"/>
    <property type="match status" value="1"/>
</dbReference>
<evidence type="ECO:0000313" key="11">
    <source>
        <dbReference type="Proteomes" id="UP001562159"/>
    </source>
</evidence>
<evidence type="ECO:0000256" key="1">
    <source>
        <dbReference type="ARBA" id="ARBA00004651"/>
    </source>
</evidence>
<keyword evidence="3 8" id="KW-0813">Transport</keyword>
<evidence type="ECO:0000256" key="6">
    <source>
        <dbReference type="ARBA" id="ARBA00022989"/>
    </source>
</evidence>
<keyword evidence="7 8" id="KW-0472">Membrane</keyword>
<comment type="subcellular location">
    <subcellularLocation>
        <location evidence="8">Cell inner membrane</location>
        <topology evidence="8">Multi-pass membrane protein</topology>
    </subcellularLocation>
    <subcellularLocation>
        <location evidence="1">Cell membrane</location>
        <topology evidence="1">Multi-pass membrane protein</topology>
    </subcellularLocation>
</comment>
<protein>
    <recommendedName>
        <fullName evidence="8">Bcr/CflA family efflux transporter</fullName>
    </recommendedName>
</protein>
<dbReference type="Pfam" id="PF07690">
    <property type="entry name" value="MFS_1"/>
    <property type="match status" value="1"/>
</dbReference>
<evidence type="ECO:0000256" key="3">
    <source>
        <dbReference type="ARBA" id="ARBA00022448"/>
    </source>
</evidence>
<dbReference type="PANTHER" id="PTHR23502:SF132">
    <property type="entry name" value="POLYAMINE TRANSPORTER 2-RELATED"/>
    <property type="match status" value="1"/>
</dbReference>
<keyword evidence="5 8" id="KW-0812">Transmembrane</keyword>
<evidence type="ECO:0000256" key="2">
    <source>
        <dbReference type="ARBA" id="ARBA00006236"/>
    </source>
</evidence>
<feature type="transmembrane region" description="Helical" evidence="8">
    <location>
        <begin position="163"/>
        <end position="182"/>
    </location>
</feature>
<accession>A0ABV4AUN9</accession>
<gene>
    <name evidence="10" type="ORF">AB7878_15550</name>
</gene>
<keyword evidence="4" id="KW-1003">Cell membrane</keyword>
<dbReference type="Gene3D" id="1.20.1720.10">
    <property type="entry name" value="Multidrug resistance protein D"/>
    <property type="match status" value="1"/>
</dbReference>
<evidence type="ECO:0000256" key="7">
    <source>
        <dbReference type="ARBA" id="ARBA00023136"/>
    </source>
</evidence>
<feature type="transmembrane region" description="Helical" evidence="8">
    <location>
        <begin position="99"/>
        <end position="120"/>
    </location>
</feature>
<feature type="transmembrane region" description="Helical" evidence="8">
    <location>
        <begin position="75"/>
        <end position="93"/>
    </location>
</feature>
<comment type="similarity">
    <text evidence="2 8">Belongs to the major facilitator superfamily. Bcr/CmlA family.</text>
</comment>
<sequence>MTSRLFGTALVLGLLSAVGPFAIDMYLPALPGIQRGLHTDVDAAQMSLMAFFAAIAAGQVIYGPLSDMLGRKPPIYFGLCLFAVASIGCALAPDIHSLIACRFVQGLGACAGMVIPRAIVRDMHTGTEAARLMALLMLVFSVSPILAPLTGSLVIRLASWRGIFWVVAAAAVLGLALAVFVLKETRTKTQRMESSLRSALVSYRTLLRDRPFLGLVFIGAFGISSFFTYLANSSFVLIEHYGLTPTQYSLAFSVNAVSFIGAAQFTGRLGERYGLRRVVRSAVTGYAATMLALFGLVAAGMDRLDLLMALLFVGYGFLGLVIPTTAVLALDRHGPIAGTASALMGTLQFVTGALVIAVVGRFLDGSALPMVGGIAGCSVVAFLLARVTLRRDDEPTMDGVAVEQV</sequence>
<feature type="transmembrane region" description="Helical" evidence="8">
    <location>
        <begin position="44"/>
        <end position="63"/>
    </location>
</feature>
<dbReference type="Proteomes" id="UP001562159">
    <property type="component" value="Unassembled WGS sequence"/>
</dbReference>
<evidence type="ECO:0000256" key="5">
    <source>
        <dbReference type="ARBA" id="ARBA00022692"/>
    </source>
</evidence>
<evidence type="ECO:0000256" key="4">
    <source>
        <dbReference type="ARBA" id="ARBA00022475"/>
    </source>
</evidence>
<organism evidence="10 11">
    <name type="scientific">Rhodanobacter humi</name>
    <dbReference type="NCBI Taxonomy" id="1888173"/>
    <lineage>
        <taxon>Bacteria</taxon>
        <taxon>Pseudomonadati</taxon>
        <taxon>Pseudomonadota</taxon>
        <taxon>Gammaproteobacteria</taxon>
        <taxon>Lysobacterales</taxon>
        <taxon>Rhodanobacteraceae</taxon>
        <taxon>Rhodanobacter</taxon>
    </lineage>
</organism>
<dbReference type="NCBIfam" id="TIGR00710">
    <property type="entry name" value="efflux_Bcr_CflA"/>
    <property type="match status" value="1"/>
</dbReference>
<comment type="caution">
    <text evidence="8">Lacks conserved residue(s) required for the propagation of feature annotation.</text>
</comment>
<evidence type="ECO:0000313" key="10">
    <source>
        <dbReference type="EMBL" id="MEY2183836.1"/>
    </source>
</evidence>
<feature type="domain" description="Major facilitator superfamily (MFS) profile" evidence="9">
    <location>
        <begin position="5"/>
        <end position="393"/>
    </location>
</feature>
<feature type="transmembrane region" description="Helical" evidence="8">
    <location>
        <begin position="342"/>
        <end position="363"/>
    </location>
</feature>
<evidence type="ECO:0000256" key="8">
    <source>
        <dbReference type="RuleBase" id="RU365088"/>
    </source>
</evidence>
<feature type="transmembrane region" description="Helical" evidence="8">
    <location>
        <begin position="369"/>
        <end position="389"/>
    </location>
</feature>
<dbReference type="InterPro" id="IPR020846">
    <property type="entry name" value="MFS_dom"/>
</dbReference>
<feature type="transmembrane region" description="Helical" evidence="8">
    <location>
        <begin position="132"/>
        <end position="157"/>
    </location>
</feature>
<dbReference type="EMBL" id="JBGBPY010000001">
    <property type="protein sequence ID" value="MEY2183836.1"/>
    <property type="molecule type" value="Genomic_DNA"/>
</dbReference>
<feature type="transmembrane region" description="Helical" evidence="8">
    <location>
        <begin position="250"/>
        <end position="270"/>
    </location>
</feature>
<dbReference type="PROSITE" id="PS50850">
    <property type="entry name" value="MFS"/>
    <property type="match status" value="1"/>
</dbReference>
<dbReference type="SUPFAM" id="SSF103473">
    <property type="entry name" value="MFS general substrate transporter"/>
    <property type="match status" value="1"/>
</dbReference>
<keyword evidence="11" id="KW-1185">Reference proteome</keyword>
<keyword evidence="8" id="KW-0997">Cell inner membrane</keyword>